<keyword evidence="3" id="KW-0812">Transmembrane</keyword>
<evidence type="ECO:0000256" key="1">
    <source>
        <dbReference type="ARBA" id="ARBA00004241"/>
    </source>
</evidence>
<dbReference type="EMBL" id="FOJS01000008">
    <property type="protein sequence ID" value="SFA45005.1"/>
    <property type="molecule type" value="Genomic_DNA"/>
</dbReference>
<evidence type="ECO:0000313" key="5">
    <source>
        <dbReference type="Proteomes" id="UP000198650"/>
    </source>
</evidence>
<dbReference type="InterPro" id="IPR016977">
    <property type="entry name" value="ComGF"/>
</dbReference>
<proteinExistence type="predicted"/>
<dbReference type="GO" id="GO:0030420">
    <property type="term" value="P:establishment of competence for transformation"/>
    <property type="evidence" value="ECO:0007669"/>
    <property type="project" value="UniProtKB-KW"/>
</dbReference>
<evidence type="ECO:0000313" key="4">
    <source>
        <dbReference type="EMBL" id="SFA45005.1"/>
    </source>
</evidence>
<evidence type="ECO:0000256" key="3">
    <source>
        <dbReference type="SAM" id="Phobius"/>
    </source>
</evidence>
<dbReference type="GO" id="GO:0009986">
    <property type="term" value="C:cell surface"/>
    <property type="evidence" value="ECO:0007669"/>
    <property type="project" value="UniProtKB-SubCell"/>
</dbReference>
<evidence type="ECO:0000256" key="2">
    <source>
        <dbReference type="ARBA" id="ARBA00023287"/>
    </source>
</evidence>
<keyword evidence="5" id="KW-1185">Reference proteome</keyword>
<dbReference type="AlphaFoldDB" id="A0A1I0SZQ8"/>
<dbReference type="RefSeq" id="WP_244151107.1">
    <property type="nucleotide sequence ID" value="NZ_FOJS01000008.1"/>
</dbReference>
<protein>
    <submittedName>
        <fullName evidence="4">Competence protein ComGF</fullName>
    </submittedName>
</protein>
<keyword evidence="2" id="KW-0178">Competence</keyword>
<organism evidence="4 5">
    <name type="scientific">Parageobacillus thermantarcticus</name>
    <dbReference type="NCBI Taxonomy" id="186116"/>
    <lineage>
        <taxon>Bacteria</taxon>
        <taxon>Bacillati</taxon>
        <taxon>Bacillota</taxon>
        <taxon>Bacilli</taxon>
        <taxon>Bacillales</taxon>
        <taxon>Anoxybacillaceae</taxon>
        <taxon>Parageobacillus</taxon>
    </lineage>
</organism>
<comment type="subcellular location">
    <subcellularLocation>
        <location evidence="1">Cell surface</location>
    </subcellularLocation>
</comment>
<dbReference type="InterPro" id="IPR012902">
    <property type="entry name" value="N_methyl_site"/>
</dbReference>
<sequence length="191" mass="21525">MINSQEKGFTFLEMLLVMAIVLLMTSLLPLLLNVRLFKYENVNGFHHIEWEIFVQQLKKELNESKQWKTSGTTLYLEKFTGEKVSFELYQSSIRRQVNGTGNETALQFVENVTYILTNRGIFLRVTSSEGKTYEAFISRLFSQGGGGDAKSKRRDFSNHSHDVIFLSVGAIPCARIVSGGNGSNGIRTTIS</sequence>
<dbReference type="NCBIfam" id="TIGR02532">
    <property type="entry name" value="IV_pilin_GFxxxE"/>
    <property type="match status" value="1"/>
</dbReference>
<dbReference type="Pfam" id="PF15980">
    <property type="entry name" value="ComGF"/>
    <property type="match status" value="1"/>
</dbReference>
<gene>
    <name evidence="4" type="ORF">SAMN05192569_100889</name>
</gene>
<dbReference type="STRING" id="186116.SAMN05192569_100889"/>
<feature type="transmembrane region" description="Helical" evidence="3">
    <location>
        <begin position="12"/>
        <end position="32"/>
    </location>
</feature>
<keyword evidence="3" id="KW-0472">Membrane</keyword>
<reference evidence="5" key="1">
    <citation type="submission" date="2016-10" db="EMBL/GenBank/DDBJ databases">
        <authorList>
            <person name="Varghese N."/>
            <person name="Submissions S."/>
        </authorList>
    </citation>
    <scope>NUCLEOTIDE SEQUENCE [LARGE SCALE GENOMIC DNA]</scope>
    <source>
        <strain evidence="5">M1</strain>
    </source>
</reference>
<accession>A0A1I0SZQ8</accession>
<dbReference type="Pfam" id="PF07963">
    <property type="entry name" value="N_methyl"/>
    <property type="match status" value="1"/>
</dbReference>
<dbReference type="NCBIfam" id="NF041002">
    <property type="entry name" value="pilin_ComGF"/>
    <property type="match status" value="1"/>
</dbReference>
<keyword evidence="3" id="KW-1133">Transmembrane helix</keyword>
<dbReference type="Proteomes" id="UP000198650">
    <property type="component" value="Unassembled WGS sequence"/>
</dbReference>
<name>A0A1I0SZQ8_9BACL</name>